<dbReference type="AlphaFoldDB" id="A0AAW0EIX9"/>
<evidence type="ECO:0000313" key="2">
    <source>
        <dbReference type="Proteomes" id="UP001362999"/>
    </source>
</evidence>
<evidence type="ECO:0000313" key="1">
    <source>
        <dbReference type="EMBL" id="KAK7064049.1"/>
    </source>
</evidence>
<accession>A0AAW0EIX9</accession>
<organism evidence="1 2">
    <name type="scientific">Favolaschia claudopus</name>
    <dbReference type="NCBI Taxonomy" id="2862362"/>
    <lineage>
        <taxon>Eukaryota</taxon>
        <taxon>Fungi</taxon>
        <taxon>Dikarya</taxon>
        <taxon>Basidiomycota</taxon>
        <taxon>Agaricomycotina</taxon>
        <taxon>Agaricomycetes</taxon>
        <taxon>Agaricomycetidae</taxon>
        <taxon>Agaricales</taxon>
        <taxon>Marasmiineae</taxon>
        <taxon>Mycenaceae</taxon>
        <taxon>Favolaschia</taxon>
    </lineage>
</organism>
<name>A0AAW0EIX9_9AGAR</name>
<dbReference type="Proteomes" id="UP001362999">
    <property type="component" value="Unassembled WGS sequence"/>
</dbReference>
<protein>
    <submittedName>
        <fullName evidence="1">Uncharacterized protein</fullName>
    </submittedName>
</protein>
<comment type="caution">
    <text evidence="1">The sequence shown here is derived from an EMBL/GenBank/DDBJ whole genome shotgun (WGS) entry which is preliminary data.</text>
</comment>
<gene>
    <name evidence="1" type="ORF">R3P38DRAFT_3165054</name>
</gene>
<dbReference type="EMBL" id="JAWWNJ010000001">
    <property type="protein sequence ID" value="KAK7064049.1"/>
    <property type="molecule type" value="Genomic_DNA"/>
</dbReference>
<proteinExistence type="predicted"/>
<sequence>MSSRSYRKTGGVPSYTEVHKALARASKCRIRPVRDREFGEKLGLEGRVKAAQFARIKQAIGKFVVGYAGGVRPQLTQQFWQQLLVMLQNEFTHVYTGPQVLVKVRETVNWTRRRVNQIFEVKMNCDLLST</sequence>
<reference evidence="1 2" key="1">
    <citation type="journal article" date="2024" name="J Genomics">
        <title>Draft genome sequencing and assembly of Favolaschia claudopus CIRM-BRFM 2984 isolated from oak limbs.</title>
        <authorList>
            <person name="Navarro D."/>
            <person name="Drula E."/>
            <person name="Chaduli D."/>
            <person name="Cazenave R."/>
            <person name="Ahrendt S."/>
            <person name="Wang J."/>
            <person name="Lipzen A."/>
            <person name="Daum C."/>
            <person name="Barry K."/>
            <person name="Grigoriev I.V."/>
            <person name="Favel A."/>
            <person name="Rosso M.N."/>
            <person name="Martin F."/>
        </authorList>
    </citation>
    <scope>NUCLEOTIDE SEQUENCE [LARGE SCALE GENOMIC DNA]</scope>
    <source>
        <strain evidence="1 2">CIRM-BRFM 2984</strain>
    </source>
</reference>
<keyword evidence="2" id="KW-1185">Reference proteome</keyword>